<evidence type="ECO:0000256" key="19">
    <source>
        <dbReference type="ARBA" id="ARBA00049342"/>
    </source>
</evidence>
<dbReference type="FunFam" id="3.40.50.360:FF:000036">
    <property type="entry name" value="NADPH--cytochrome P450 reductase"/>
    <property type="match status" value="1"/>
</dbReference>
<dbReference type="PROSITE" id="PS50902">
    <property type="entry name" value="FLAVODOXIN_LIKE"/>
    <property type="match status" value="1"/>
</dbReference>
<dbReference type="OMA" id="QKRYQRD"/>
<evidence type="ECO:0000256" key="14">
    <source>
        <dbReference type="ARBA" id="ARBA00023098"/>
    </source>
</evidence>
<dbReference type="PRINTS" id="PR00371">
    <property type="entry name" value="FPNCR"/>
</dbReference>
<feature type="domain" description="Flavodoxin-like" evidence="22">
    <location>
        <begin position="60"/>
        <end position="204"/>
    </location>
</feature>
<comment type="function">
    <text evidence="20">This enzyme is required for electron transfer from NADP to cytochrome P450 in microsomes. It can also provide electron transfer to heme oxygenase and cytochrome B5. Involved in ergosterol biosynthesis.</text>
</comment>
<keyword evidence="16 20" id="KW-0472">Membrane</keyword>
<keyword evidence="3 20" id="KW-0285">Flavoprotein</keyword>
<dbReference type="InterPro" id="IPR017938">
    <property type="entry name" value="Riboflavin_synthase-like_b-brl"/>
</dbReference>
<dbReference type="GO" id="GO:0050661">
    <property type="term" value="F:NADP binding"/>
    <property type="evidence" value="ECO:0007669"/>
    <property type="project" value="UniProtKB-UniRule"/>
</dbReference>
<comment type="cofactor">
    <cofactor evidence="20">
        <name>FMN</name>
        <dbReference type="ChEBI" id="CHEBI:58210"/>
    </cofactor>
    <text evidence="20">Binds 1 FMN per monomer.</text>
</comment>
<evidence type="ECO:0000256" key="15">
    <source>
        <dbReference type="ARBA" id="ARBA00023128"/>
    </source>
</evidence>
<dbReference type="GO" id="GO:0003958">
    <property type="term" value="F:NADPH-hemoprotein reductase activity"/>
    <property type="evidence" value="ECO:0007669"/>
    <property type="project" value="UniProtKB-UniRule"/>
</dbReference>
<evidence type="ECO:0000256" key="20">
    <source>
        <dbReference type="HAMAP-Rule" id="MF_03212"/>
    </source>
</evidence>
<comment type="similarity">
    <text evidence="20">Belongs to the NADPH--cytochrome P450 reductase family.</text>
</comment>
<dbReference type="CDD" id="cd06204">
    <property type="entry name" value="CYPOR"/>
    <property type="match status" value="1"/>
</dbReference>
<feature type="binding site" evidence="20">
    <location>
        <begin position="117"/>
        <end position="120"/>
    </location>
    <ligand>
        <name>FMN</name>
        <dbReference type="ChEBI" id="CHEBI:58210"/>
    </ligand>
</feature>
<evidence type="ECO:0000256" key="3">
    <source>
        <dbReference type="ARBA" id="ARBA00022630"/>
    </source>
</evidence>
<organism evidence="24 25">
    <name type="scientific">Diutina rugosa</name>
    <name type="common">Yeast</name>
    <name type="synonym">Candida rugosa</name>
    <dbReference type="NCBI Taxonomy" id="5481"/>
    <lineage>
        <taxon>Eukaryota</taxon>
        <taxon>Fungi</taxon>
        <taxon>Dikarya</taxon>
        <taxon>Ascomycota</taxon>
        <taxon>Saccharomycotina</taxon>
        <taxon>Pichiomycetes</taxon>
        <taxon>Debaryomycetaceae</taxon>
        <taxon>Diutina</taxon>
    </lineage>
</organism>
<dbReference type="GO" id="GO:0005789">
    <property type="term" value="C:endoplasmic reticulum membrane"/>
    <property type="evidence" value="ECO:0007669"/>
    <property type="project" value="UniProtKB-SubCell"/>
</dbReference>
<feature type="binding site" evidence="20">
    <location>
        <position position="640"/>
    </location>
    <ligand>
        <name>NADP(+)</name>
        <dbReference type="ChEBI" id="CHEBI:58349"/>
    </ligand>
</feature>
<keyword evidence="9 20" id="KW-0521">NADP</keyword>
<dbReference type="InterPro" id="IPR029039">
    <property type="entry name" value="Flavoprotein-like_sf"/>
</dbReference>
<dbReference type="InterPro" id="IPR001094">
    <property type="entry name" value="Flavdoxin-like"/>
</dbReference>
<keyword evidence="12 20" id="KW-0560">Oxidoreductase</keyword>
<evidence type="ECO:0000256" key="16">
    <source>
        <dbReference type="ARBA" id="ARBA00023136"/>
    </source>
</evidence>
<evidence type="ECO:0000256" key="1">
    <source>
        <dbReference type="ARBA" id="ARBA00022475"/>
    </source>
</evidence>
<dbReference type="GO" id="GO:0010181">
    <property type="term" value="F:FMN binding"/>
    <property type="evidence" value="ECO:0007669"/>
    <property type="project" value="UniProtKB-UniRule"/>
</dbReference>
<keyword evidence="1 20" id="KW-1003">Cell membrane</keyword>
<evidence type="ECO:0000313" key="25">
    <source>
        <dbReference type="Proteomes" id="UP000449547"/>
    </source>
</evidence>
<reference evidence="24 25" key="1">
    <citation type="submission" date="2019-07" db="EMBL/GenBank/DDBJ databases">
        <title>Genome assembly of two rare yeast pathogens: Diutina rugosa and Trichomonascus ciferrii.</title>
        <authorList>
            <person name="Mixao V."/>
            <person name="Saus E."/>
            <person name="Hansen A."/>
            <person name="Lass-Flor C."/>
            <person name="Gabaldon T."/>
        </authorList>
    </citation>
    <scope>NUCLEOTIDE SEQUENCE [LARGE SCALE GENOMIC DNA]</scope>
    <source>
        <strain evidence="24 25">CBS 613</strain>
    </source>
</reference>
<keyword evidence="17 20" id="KW-1207">Sterol metabolism</keyword>
<dbReference type="GO" id="GO:0005829">
    <property type="term" value="C:cytosol"/>
    <property type="evidence" value="ECO:0007669"/>
    <property type="project" value="TreeGrafter"/>
</dbReference>
<dbReference type="GO" id="GO:0005886">
    <property type="term" value="C:plasma membrane"/>
    <property type="evidence" value="ECO:0007669"/>
    <property type="project" value="UniProtKB-SubCell"/>
</dbReference>
<evidence type="ECO:0000256" key="8">
    <source>
        <dbReference type="ARBA" id="ARBA00022827"/>
    </source>
</evidence>
<keyword evidence="25" id="KW-1185">Reference proteome</keyword>
<dbReference type="Pfam" id="PF00258">
    <property type="entry name" value="Flavodoxin_1"/>
    <property type="match status" value="1"/>
</dbReference>
<evidence type="ECO:0000256" key="18">
    <source>
        <dbReference type="ARBA" id="ARBA00023221"/>
    </source>
</evidence>
<feature type="binding site" evidence="20">
    <location>
        <begin position="597"/>
        <end position="598"/>
    </location>
    <ligand>
        <name>NADP(+)</name>
        <dbReference type="ChEBI" id="CHEBI:58349"/>
    </ligand>
</feature>
<sequence length="678" mass="76761">MALDKLDLAVIVGLAIAVALYFGKDFIWPEKTDEGGFLNTDAMGSDRNILQKIKETGKNCIVFYGSQSGTAEDYAYKLSKELSARFGLKTMAADLDQYDFDNFEELSNEILVFFLTATYGEGEPTDDAVDFYEWLNNEADTLSNIRFSVFGLGNSTYEYYNAIGRNINEKLEQKGAERFADYGEGDDGTGTLDEDFLEWKDKVMDTLKNDLNFEEKELVYEPGVEVDEDESLTVDDPEVALGEPDKSYLAMDSDLTKGPFNSHHPYLAPISLTRELFNSKERSCVQVEFDTSASNLRYTTGDHLAVWPSNSDENVETFLKAFGLLNKRDTVIHVKPLDSTISVPFLSPTTYETVLRHYLEISGPVSRQFFLAVAQFAPDVESKKKVQHLGSNKLEFAEEIVKQDYNLADALLMISKGTSWTNVPFAFIIESIPHLQPRYYSISSSSLADKTKIGITAVVEWERKGDRLVSGVATNLIKNIEVEQNGTDDKLVVHYDLRGPRSKFSKFKLPVHVRRSTFKLPSNPSVPVIMIGPGTGVAPFRGFVRDRVQLKQQGQNPGEMLLFYGCRRENEDFLYKNEWPQYSKDLGSKLQLFTAFSRDDPSKKVYVQQRLLENAERINQLIEDGAFVYVCGDASRMAREVQSTMAKIIAQQRNISEEKGAELIRSYKVQNRYQEDVW</sequence>
<dbReference type="FunFam" id="3.40.50.80:FF:000018">
    <property type="entry name" value="NADPH--cytochrome P450 reductase"/>
    <property type="match status" value="1"/>
</dbReference>
<accession>A0A642UFQ1</accession>
<feature type="binding site" evidence="20">
    <location>
        <position position="282"/>
    </location>
    <ligand>
        <name>NADP(+)</name>
        <dbReference type="ChEBI" id="CHEBI:58349"/>
    </ligand>
</feature>
<keyword evidence="6 20" id="KW-1000">Mitochondrion outer membrane</keyword>
<evidence type="ECO:0000256" key="5">
    <source>
        <dbReference type="ARBA" id="ARBA00022692"/>
    </source>
</evidence>
<feature type="binding site" evidence="20">
    <location>
        <begin position="438"/>
        <end position="441"/>
    </location>
    <ligand>
        <name>FAD</name>
        <dbReference type="ChEBI" id="CHEBI:57692"/>
    </ligand>
</feature>
<comment type="similarity">
    <text evidence="20 21">In the C-terminal section; belongs to the flavoprotein pyridine nucleotide cytochrome reductase family.</text>
</comment>
<proteinExistence type="inferred from homology"/>
<dbReference type="GO" id="GO:0005741">
    <property type="term" value="C:mitochondrial outer membrane"/>
    <property type="evidence" value="ECO:0007669"/>
    <property type="project" value="UniProtKB-SubCell"/>
</dbReference>
<evidence type="ECO:0000256" key="21">
    <source>
        <dbReference type="PIRNR" id="PIRNR000208"/>
    </source>
</evidence>
<feature type="binding site" evidence="20">
    <location>
        <begin position="471"/>
        <end position="474"/>
    </location>
    <ligand>
        <name>FAD</name>
        <dbReference type="ChEBI" id="CHEBI:57692"/>
    </ligand>
</feature>
<dbReference type="GO" id="GO:0006696">
    <property type="term" value="P:ergosterol biosynthetic process"/>
    <property type="evidence" value="ECO:0007669"/>
    <property type="project" value="UniProtKB-UniRule"/>
</dbReference>
<dbReference type="VEuPathDB" id="FungiDB:DIURU_004952"/>
<dbReference type="SUPFAM" id="SSF52343">
    <property type="entry name" value="Ferredoxin reductase-like, C-terminal NADP-linked domain"/>
    <property type="match status" value="1"/>
</dbReference>
<keyword evidence="5" id="KW-0812">Transmembrane</keyword>
<dbReference type="InterPro" id="IPR001433">
    <property type="entry name" value="OxRdtase_FAD/NAD-bd"/>
</dbReference>
<keyword evidence="10 20" id="KW-0752">Steroid biosynthesis</keyword>
<dbReference type="Gene3D" id="2.40.30.10">
    <property type="entry name" value="Translation factors"/>
    <property type="match status" value="2"/>
</dbReference>
<evidence type="ECO:0000259" key="23">
    <source>
        <dbReference type="PROSITE" id="PS51384"/>
    </source>
</evidence>
<dbReference type="Gene3D" id="3.40.50.80">
    <property type="entry name" value="Nucleotide-binding domain of ferredoxin-NADP reductase (FNR) module"/>
    <property type="match status" value="1"/>
</dbReference>
<dbReference type="SUPFAM" id="SSF63380">
    <property type="entry name" value="Riboflavin synthase domain-like"/>
    <property type="match status" value="1"/>
</dbReference>
<evidence type="ECO:0000256" key="11">
    <source>
        <dbReference type="ARBA" id="ARBA00022989"/>
    </source>
</evidence>
<evidence type="ECO:0000256" key="17">
    <source>
        <dbReference type="ARBA" id="ARBA00023166"/>
    </source>
</evidence>
<feature type="binding site" evidence="20">
    <location>
        <position position="678"/>
    </location>
    <ligand>
        <name>FAD</name>
        <dbReference type="ChEBI" id="CHEBI:57692"/>
    </ligand>
</feature>
<evidence type="ECO:0000256" key="6">
    <source>
        <dbReference type="ARBA" id="ARBA00022787"/>
    </source>
</evidence>
<keyword evidence="13 20" id="KW-0756">Sterol biosynthesis</keyword>
<evidence type="ECO:0000256" key="4">
    <source>
        <dbReference type="ARBA" id="ARBA00022643"/>
    </source>
</evidence>
<evidence type="ECO:0000256" key="2">
    <source>
        <dbReference type="ARBA" id="ARBA00022516"/>
    </source>
</evidence>
<name>A0A642UFQ1_DIURU</name>
<dbReference type="RefSeq" id="XP_034010355.1">
    <property type="nucleotide sequence ID" value="XM_034157881.1"/>
</dbReference>
<comment type="caution">
    <text evidence="20">Lacks conserved residue(s) required for the propagation of feature annotation.</text>
</comment>
<feature type="binding site" evidence="20">
    <location>
        <begin position="604"/>
        <end position="608"/>
    </location>
    <ligand>
        <name>NADP(+)</name>
        <dbReference type="ChEBI" id="CHEBI:58349"/>
    </ligand>
</feature>
<comment type="subcellular location">
    <subcellularLocation>
        <location evidence="20">Endoplasmic reticulum membrane</location>
        <topology evidence="20">Single-pass membrane protein</topology>
        <orientation evidence="20">Cytoplasmic side</orientation>
    </subcellularLocation>
    <subcellularLocation>
        <location evidence="20">Mitochondrion outer membrane</location>
        <topology evidence="20">Single-pass membrane protein</topology>
        <orientation evidence="20">Cytoplasmic side</orientation>
    </subcellularLocation>
    <subcellularLocation>
        <location evidence="20">Cell membrane</location>
        <topology evidence="20">Single-pass membrane protein</topology>
        <orientation evidence="20">Cytoplasmic side</orientation>
    </subcellularLocation>
</comment>
<dbReference type="InterPro" id="IPR008254">
    <property type="entry name" value="Flavodoxin/NO_synth"/>
</dbReference>
<evidence type="ECO:0000256" key="7">
    <source>
        <dbReference type="ARBA" id="ARBA00022824"/>
    </source>
</evidence>
<dbReference type="InterPro" id="IPR003097">
    <property type="entry name" value="CysJ-like_FAD-binding"/>
</dbReference>
<dbReference type="InterPro" id="IPR039261">
    <property type="entry name" value="FNR_nucleotide-bd"/>
</dbReference>
<comment type="cofactor">
    <cofactor evidence="20">
        <name>FAD</name>
        <dbReference type="ChEBI" id="CHEBI:57692"/>
    </cofactor>
    <text evidence="20">Binds 1 FAD per monomer.</text>
</comment>
<dbReference type="EMBL" id="SWFT01000149">
    <property type="protein sequence ID" value="KAA8898098.1"/>
    <property type="molecule type" value="Genomic_DNA"/>
</dbReference>
<dbReference type="OrthoDB" id="1856718at2759"/>
<dbReference type="Proteomes" id="UP000449547">
    <property type="component" value="Unassembled WGS sequence"/>
</dbReference>
<dbReference type="PANTHER" id="PTHR19384">
    <property type="entry name" value="NITRIC OXIDE SYNTHASE-RELATED"/>
    <property type="match status" value="1"/>
</dbReference>
<dbReference type="InterPro" id="IPR023173">
    <property type="entry name" value="NADPH_Cyt_P450_Rdtase_alpha"/>
</dbReference>
<keyword evidence="2 20" id="KW-0444">Lipid biosynthesis</keyword>
<dbReference type="InterPro" id="IPR023208">
    <property type="entry name" value="P450R"/>
</dbReference>
<dbReference type="PANTHER" id="PTHR19384:SF17">
    <property type="entry name" value="NADPH--CYTOCHROME P450 REDUCTASE"/>
    <property type="match status" value="1"/>
</dbReference>
<dbReference type="FunFam" id="1.20.990.10:FF:000009">
    <property type="entry name" value="NADPH--cytochrome P450 reductase"/>
    <property type="match status" value="1"/>
</dbReference>
<protein>
    <recommendedName>
        <fullName evidence="20 21">NADPH--cytochrome P450 reductase</fullName>
        <shortName evidence="20">CPR</shortName>
        <shortName evidence="20">P450R</shortName>
        <ecNumber evidence="20 21">1.6.2.4</ecNumber>
    </recommendedName>
</protein>
<keyword evidence="7 20" id="KW-0256">Endoplasmic reticulum</keyword>
<keyword evidence="8 20" id="KW-0274">FAD</keyword>
<dbReference type="PIRSF" id="PIRSF000208">
    <property type="entry name" value="P450R"/>
    <property type="match status" value="1"/>
</dbReference>
<dbReference type="GO" id="GO:0050660">
    <property type="term" value="F:flavin adenine dinucleotide binding"/>
    <property type="evidence" value="ECO:0007669"/>
    <property type="project" value="UniProtKB-UniRule"/>
</dbReference>
<dbReference type="InterPro" id="IPR017927">
    <property type="entry name" value="FAD-bd_FR_type"/>
</dbReference>
<dbReference type="EC" id="1.6.2.4" evidence="20 21"/>
<dbReference type="Gene3D" id="1.20.990.10">
    <property type="entry name" value="NADPH-cytochrome p450 Reductase, Chain A, domain 3"/>
    <property type="match status" value="1"/>
</dbReference>
<dbReference type="HAMAP" id="MF_03212">
    <property type="entry name" value="NCPR"/>
    <property type="match status" value="1"/>
</dbReference>
<dbReference type="Pfam" id="PF00175">
    <property type="entry name" value="NAD_binding_1"/>
    <property type="match status" value="1"/>
</dbReference>
<comment type="caution">
    <text evidence="24">The sequence shown here is derived from an EMBL/GenBank/DDBJ whole genome shotgun (WGS) entry which is preliminary data.</text>
</comment>
<comment type="similarity">
    <text evidence="20">In the N-terminal section; belongs to the flavodoxin family.</text>
</comment>
<evidence type="ECO:0000256" key="10">
    <source>
        <dbReference type="ARBA" id="ARBA00022955"/>
    </source>
</evidence>
<feature type="binding site" evidence="20">
    <location>
        <begin position="456"/>
        <end position="458"/>
    </location>
    <ligand>
        <name>FAD</name>
        <dbReference type="ChEBI" id="CHEBI:57692"/>
    </ligand>
</feature>
<keyword evidence="15 20" id="KW-0496">Mitochondrion</keyword>
<evidence type="ECO:0000259" key="22">
    <source>
        <dbReference type="PROSITE" id="PS50902"/>
    </source>
</evidence>
<keyword evidence="14 20" id="KW-0443">Lipid metabolism</keyword>
<feature type="binding site" evidence="20">
    <location>
        <begin position="152"/>
        <end position="161"/>
    </location>
    <ligand>
        <name>FMN</name>
        <dbReference type="ChEBI" id="CHEBI:58210"/>
    </ligand>
</feature>
<dbReference type="InterPro" id="IPR001709">
    <property type="entry name" value="Flavoprot_Pyr_Nucl_cyt_Rdtase"/>
</dbReference>
<evidence type="ECO:0000256" key="13">
    <source>
        <dbReference type="ARBA" id="ARBA00023011"/>
    </source>
</evidence>
<evidence type="ECO:0000256" key="12">
    <source>
        <dbReference type="ARBA" id="ARBA00023002"/>
    </source>
</evidence>
<feature type="binding site" evidence="20">
    <location>
        <position position="187"/>
    </location>
    <ligand>
        <name>FMN</name>
        <dbReference type="ChEBI" id="CHEBI:58210"/>
    </ligand>
</feature>
<feature type="domain" description="FAD-binding FR-type" evidence="23">
    <location>
        <begin position="263"/>
        <end position="507"/>
    </location>
</feature>
<dbReference type="PROSITE" id="PS51384">
    <property type="entry name" value="FAD_FR"/>
    <property type="match status" value="1"/>
</dbReference>
<dbReference type="GeneID" id="54783603"/>
<dbReference type="SUPFAM" id="SSF52218">
    <property type="entry name" value="Flavoproteins"/>
    <property type="match status" value="1"/>
</dbReference>
<dbReference type="PRINTS" id="PR00369">
    <property type="entry name" value="FLAVODOXIN"/>
</dbReference>
<gene>
    <name evidence="24" type="ORF">DIURU_004952</name>
</gene>
<dbReference type="Gene3D" id="3.40.50.360">
    <property type="match status" value="1"/>
</dbReference>
<keyword evidence="11" id="KW-1133">Transmembrane helix</keyword>
<keyword evidence="4 20" id="KW-0288">FMN</keyword>
<comment type="catalytic activity">
    <reaction evidence="19 20 21">
        <text>2 oxidized [cytochrome P450] + NADPH = 2 reduced [cytochrome P450] + NADP(+) + H(+)</text>
        <dbReference type="Rhea" id="RHEA:24040"/>
        <dbReference type="Rhea" id="RHEA-COMP:14627"/>
        <dbReference type="Rhea" id="RHEA-COMP:14628"/>
        <dbReference type="ChEBI" id="CHEBI:15378"/>
        <dbReference type="ChEBI" id="CHEBI:55376"/>
        <dbReference type="ChEBI" id="CHEBI:57783"/>
        <dbReference type="ChEBI" id="CHEBI:58349"/>
        <dbReference type="ChEBI" id="CHEBI:60344"/>
        <dbReference type="EC" id="1.6.2.4"/>
    </reaction>
</comment>
<dbReference type="AlphaFoldDB" id="A0A642UFQ1"/>
<keyword evidence="18 20" id="KW-0753">Steroid metabolism</keyword>
<evidence type="ECO:0000313" key="24">
    <source>
        <dbReference type="EMBL" id="KAA8898098.1"/>
    </source>
</evidence>
<feature type="binding site" evidence="20">
    <location>
        <position position="535"/>
    </location>
    <ligand>
        <name>NADP(+)</name>
        <dbReference type="ChEBI" id="CHEBI:58349"/>
    </ligand>
</feature>
<dbReference type="Pfam" id="PF00667">
    <property type="entry name" value="FAD_binding_1"/>
    <property type="match status" value="1"/>
</dbReference>
<evidence type="ECO:0000256" key="9">
    <source>
        <dbReference type="ARBA" id="ARBA00022857"/>
    </source>
</evidence>